<evidence type="ECO:0000313" key="1">
    <source>
        <dbReference type="EMBL" id="EOD59687.1"/>
    </source>
</evidence>
<dbReference type="PATRIC" id="fig|1292037.4.peg.7775"/>
<keyword evidence="2" id="KW-1185">Reference proteome</keyword>
<evidence type="ECO:0000313" key="2">
    <source>
        <dbReference type="Proteomes" id="UP000014139"/>
    </source>
</evidence>
<reference evidence="1 2" key="1">
    <citation type="submission" date="2013-02" db="EMBL/GenBank/DDBJ databases">
        <title>Draft genome sequence of Amycolatopsis vancoresmycina strain DSM 44592T.</title>
        <authorList>
            <person name="Kumar S."/>
            <person name="Kaur N."/>
            <person name="Kaur C."/>
            <person name="Raghava G.P.S."/>
            <person name="Mayilraj S."/>
        </authorList>
    </citation>
    <scope>NUCLEOTIDE SEQUENCE [LARGE SCALE GENOMIC DNA]</scope>
    <source>
        <strain evidence="1 2">DSM 44592</strain>
    </source>
</reference>
<protein>
    <submittedName>
        <fullName evidence="1">Uncharacterized protein</fullName>
    </submittedName>
</protein>
<name>R1FJF3_9PSEU</name>
<dbReference type="EMBL" id="AOUO01000722">
    <property type="protein sequence ID" value="EOD59687.1"/>
    <property type="molecule type" value="Genomic_DNA"/>
</dbReference>
<accession>R1FJF3</accession>
<comment type="caution">
    <text evidence="1">The sequence shown here is derived from an EMBL/GenBank/DDBJ whole genome shotgun (WGS) entry which is preliminary data.</text>
</comment>
<organism evidence="1 2">
    <name type="scientific">Amycolatopsis vancoresmycina DSM 44592</name>
    <dbReference type="NCBI Taxonomy" id="1292037"/>
    <lineage>
        <taxon>Bacteria</taxon>
        <taxon>Bacillati</taxon>
        <taxon>Actinomycetota</taxon>
        <taxon>Actinomycetes</taxon>
        <taxon>Pseudonocardiales</taxon>
        <taxon>Pseudonocardiaceae</taxon>
        <taxon>Amycolatopsis</taxon>
    </lineage>
</organism>
<sequence>MTEYGRDRESRRRTRAVLGAGQLTASAALLSLKTGWIPATAEAPSSPVQLPVQAASLLGVEVPGRRARRADEVGTS</sequence>
<proteinExistence type="predicted"/>
<gene>
    <name evidence="1" type="ORF">H480_41510</name>
</gene>
<dbReference type="RefSeq" id="WP_004561785.1">
    <property type="nucleotide sequence ID" value="NZ_AOUO01000722.1"/>
</dbReference>
<dbReference type="Proteomes" id="UP000014139">
    <property type="component" value="Unassembled WGS sequence"/>
</dbReference>
<dbReference type="AlphaFoldDB" id="R1FJF3"/>